<evidence type="ECO:0000313" key="2">
    <source>
        <dbReference type="Proteomes" id="UP000325105"/>
    </source>
</evidence>
<proteinExistence type="predicted"/>
<gene>
    <name evidence="1" type="ORF">BC792_101300</name>
</gene>
<keyword evidence="2" id="KW-1185">Reference proteome</keyword>
<protein>
    <submittedName>
        <fullName evidence="1">Uncharacterized protein</fullName>
    </submittedName>
</protein>
<reference evidence="1 2" key="1">
    <citation type="submission" date="2019-07" db="EMBL/GenBank/DDBJ databases">
        <title>Genomic Encyclopedia of Archaeal and Bacterial Type Strains, Phase II (KMG-II): from individual species to whole genera.</title>
        <authorList>
            <person name="Goeker M."/>
        </authorList>
    </citation>
    <scope>NUCLEOTIDE SEQUENCE [LARGE SCALE GENOMIC DNA]</scope>
    <source>
        <strain evidence="1 2">DSM 18850</strain>
    </source>
</reference>
<evidence type="ECO:0000313" key="1">
    <source>
        <dbReference type="EMBL" id="TYP98642.1"/>
    </source>
</evidence>
<sequence length="85" mass="9745">MRKFVLRLETYNRYAAVNATVVFFSKKTPSEPDAKPQEREPGYTRLPLSIYLTPKHPFRIRNTNFTGVFPPSWRSRGILSGGTGK</sequence>
<accession>A0A5S5DV43</accession>
<dbReference type="AlphaFoldDB" id="A0A5S5DV43"/>
<comment type="caution">
    <text evidence="1">The sequence shown here is derived from an EMBL/GenBank/DDBJ whole genome shotgun (WGS) entry which is preliminary data.</text>
</comment>
<dbReference type="EMBL" id="VNHX01000001">
    <property type="protein sequence ID" value="TYP98642.1"/>
    <property type="molecule type" value="Genomic_DNA"/>
</dbReference>
<name>A0A5S5DV43_9SPHI</name>
<dbReference type="Proteomes" id="UP000325105">
    <property type="component" value="Unassembled WGS sequence"/>
</dbReference>
<organism evidence="1 2">
    <name type="scientific">Sphingobacterium allocomposti</name>
    <dbReference type="NCBI Taxonomy" id="415956"/>
    <lineage>
        <taxon>Bacteria</taxon>
        <taxon>Pseudomonadati</taxon>
        <taxon>Bacteroidota</taxon>
        <taxon>Sphingobacteriia</taxon>
        <taxon>Sphingobacteriales</taxon>
        <taxon>Sphingobacteriaceae</taxon>
        <taxon>Sphingobacterium</taxon>
    </lineage>
</organism>